<dbReference type="EMBL" id="GL983042">
    <property type="protein sequence ID" value="EGR34837.1"/>
    <property type="molecule type" value="Genomic_DNA"/>
</dbReference>
<feature type="transmembrane region" description="Helical" evidence="1">
    <location>
        <begin position="53"/>
        <end position="76"/>
    </location>
</feature>
<feature type="transmembrane region" description="Helical" evidence="1">
    <location>
        <begin position="100"/>
        <end position="117"/>
    </location>
</feature>
<keyword evidence="1" id="KW-1133">Transmembrane helix</keyword>
<dbReference type="Proteomes" id="UP000008983">
    <property type="component" value="Unassembled WGS sequence"/>
</dbReference>
<keyword evidence="1" id="KW-0472">Membrane</keyword>
<sequence length="328" mass="41241">MRHCCKFRMKIKFIKIHNFKFQIKVLYLNKIKQTDIFQNILAENKFIIKKKNVFIYQLYQFIILFVFNILYLYIYFCNFKLYIELQFLLYIFFKKNYKKQFRNINIYIFIIINIQYVKQRRINYRLKRSSRILNRCSIKVRRRKVAFNERKQTIQVIYTNIKKQINKQIQDKNSKNKKKKQIKKINKHKHLSLFKIRVQIFKHKHYRMKIQEKNVFYKKQKKIENLQWSIHKINLQFLIRMIRINQQNKHIDQQIKVNYNKQKKKRHKQVIKMKRVHQIKVVFYKIKNLQNQCKFNFIKIKIKMRIINKNKQKQQTKNLLNQQRKIIL</sequence>
<evidence type="ECO:0000313" key="3">
    <source>
        <dbReference type="Proteomes" id="UP000008983"/>
    </source>
</evidence>
<dbReference type="RefSeq" id="XP_004040141.1">
    <property type="nucleotide sequence ID" value="XM_004040093.1"/>
</dbReference>
<name>G0QIV2_ICHMU</name>
<evidence type="ECO:0000256" key="1">
    <source>
        <dbReference type="SAM" id="Phobius"/>
    </source>
</evidence>
<protein>
    <recommendedName>
        <fullName evidence="4">Transmembrane protein</fullName>
    </recommendedName>
</protein>
<dbReference type="InParanoid" id="G0QIV2"/>
<organism evidence="2 3">
    <name type="scientific">Ichthyophthirius multifiliis</name>
    <name type="common">White spot disease agent</name>
    <name type="synonym">Ich</name>
    <dbReference type="NCBI Taxonomy" id="5932"/>
    <lineage>
        <taxon>Eukaryota</taxon>
        <taxon>Sar</taxon>
        <taxon>Alveolata</taxon>
        <taxon>Ciliophora</taxon>
        <taxon>Intramacronucleata</taxon>
        <taxon>Oligohymenophorea</taxon>
        <taxon>Hymenostomatida</taxon>
        <taxon>Ophryoglenina</taxon>
        <taxon>Ichthyophthirius</taxon>
    </lineage>
</organism>
<accession>G0QIV2</accession>
<proteinExistence type="predicted"/>
<keyword evidence="1" id="KW-0812">Transmembrane</keyword>
<reference evidence="2 3" key="1">
    <citation type="submission" date="2011-07" db="EMBL/GenBank/DDBJ databases">
        <authorList>
            <person name="Coyne R."/>
            <person name="Brami D."/>
            <person name="Johnson J."/>
            <person name="Hostetler J."/>
            <person name="Hannick L."/>
            <person name="Clark T."/>
            <person name="Cassidy-Hanley D."/>
            <person name="Inman J."/>
        </authorList>
    </citation>
    <scope>NUCLEOTIDE SEQUENCE [LARGE SCALE GENOMIC DNA]</scope>
    <source>
        <strain evidence="2 3">G5</strain>
    </source>
</reference>
<dbReference type="GeneID" id="14911022"/>
<dbReference type="AlphaFoldDB" id="G0QIV2"/>
<evidence type="ECO:0008006" key="4">
    <source>
        <dbReference type="Google" id="ProtNLM"/>
    </source>
</evidence>
<keyword evidence="3" id="KW-1185">Reference proteome</keyword>
<gene>
    <name evidence="2" type="ORF">IMG5_000650</name>
</gene>
<evidence type="ECO:0000313" key="2">
    <source>
        <dbReference type="EMBL" id="EGR34837.1"/>
    </source>
</evidence>